<evidence type="ECO:0000256" key="7">
    <source>
        <dbReference type="SAM" id="MobiDB-lite"/>
    </source>
</evidence>
<dbReference type="InterPro" id="IPR057257">
    <property type="entry name" value="Ribosomal_cS23"/>
</dbReference>
<organism evidence="8 9">
    <name type="scientific">Coccomyxa viridis</name>
    <dbReference type="NCBI Taxonomy" id="1274662"/>
    <lineage>
        <taxon>Eukaryota</taxon>
        <taxon>Viridiplantae</taxon>
        <taxon>Chlorophyta</taxon>
        <taxon>core chlorophytes</taxon>
        <taxon>Trebouxiophyceae</taxon>
        <taxon>Trebouxiophyceae incertae sedis</taxon>
        <taxon>Coccomyxaceae</taxon>
        <taxon>Coccomyxa</taxon>
    </lineage>
</organism>
<evidence type="ECO:0000256" key="4">
    <source>
        <dbReference type="ARBA" id="ARBA00022980"/>
    </source>
</evidence>
<keyword evidence="5" id="KW-0687">Ribonucleoprotein</keyword>
<protein>
    <recommendedName>
        <fullName evidence="6">30S ribosomal protein 3, chloroplastic</fullName>
    </recommendedName>
</protein>
<evidence type="ECO:0000313" key="9">
    <source>
        <dbReference type="Proteomes" id="UP001314263"/>
    </source>
</evidence>
<dbReference type="PANTHER" id="PTHR35108">
    <property type="entry name" value="30S RIBOSOMAL PROTEIN 3, CHLOROPLASTIC"/>
    <property type="match status" value="1"/>
</dbReference>
<dbReference type="InterPro" id="IPR006924">
    <property type="entry name" value="Ribosomal_cS23-like"/>
</dbReference>
<sequence>MATNRIALQARPGTLVAARCHHRPQPTALALPVRKLVSRRTSWVASAASVEETEASQLAVEEGLPAEAPAAAEPAAAEPASAAEESPASSSTAPENAGSFALSFLWLEKDVAVAVDQTFGEKLRSPLTEYFFWPRKDAWEELKSALEAKPWVSERDKVLLLNKTTEVINFWQDEEKKHSLEEAQAQFPDCKFQGA</sequence>
<dbReference type="HAMAP" id="MF_00619">
    <property type="entry name" value="Ribosomal_plastid_cS23"/>
    <property type="match status" value="1"/>
</dbReference>
<comment type="function">
    <text evidence="1">Probably a ribosomal protein or a ribosome-associated protein.</text>
</comment>
<evidence type="ECO:0000313" key="8">
    <source>
        <dbReference type="EMBL" id="CAK0781444.1"/>
    </source>
</evidence>
<dbReference type="Gene3D" id="3.30.390.140">
    <property type="match status" value="1"/>
</dbReference>
<gene>
    <name evidence="8" type="ORF">CVIRNUC_005375</name>
</gene>
<comment type="caution">
    <text evidence="8">The sequence shown here is derived from an EMBL/GenBank/DDBJ whole genome shotgun (WGS) entry which is preliminary data.</text>
</comment>
<dbReference type="EMBL" id="CAUYUE010000006">
    <property type="protein sequence ID" value="CAK0781444.1"/>
    <property type="molecule type" value="Genomic_DNA"/>
</dbReference>
<comment type="similarity">
    <text evidence="2">Belongs to the chloroplast-specific ribosomal protein cS23 family.</text>
</comment>
<dbReference type="AlphaFoldDB" id="A0AAV1I625"/>
<dbReference type="InterPro" id="IPR038447">
    <property type="entry name" value="PSRP-3/Ycf65_sf"/>
</dbReference>
<keyword evidence="9" id="KW-1185">Reference proteome</keyword>
<reference evidence="8 9" key="1">
    <citation type="submission" date="2023-10" db="EMBL/GenBank/DDBJ databases">
        <authorList>
            <person name="Maclean D."/>
            <person name="Macfadyen A."/>
        </authorList>
    </citation>
    <scope>NUCLEOTIDE SEQUENCE [LARGE SCALE GENOMIC DNA]</scope>
</reference>
<evidence type="ECO:0000256" key="6">
    <source>
        <dbReference type="ARBA" id="ARBA00035379"/>
    </source>
</evidence>
<feature type="region of interest" description="Disordered" evidence="7">
    <location>
        <begin position="67"/>
        <end position="94"/>
    </location>
</feature>
<name>A0AAV1I625_9CHLO</name>
<accession>A0AAV1I625</accession>
<dbReference type="Pfam" id="PF04839">
    <property type="entry name" value="PSRP-3_Ycf65"/>
    <property type="match status" value="1"/>
</dbReference>
<dbReference type="GO" id="GO:0005840">
    <property type="term" value="C:ribosome"/>
    <property type="evidence" value="ECO:0007669"/>
    <property type="project" value="UniProtKB-KW"/>
</dbReference>
<evidence type="ECO:0000256" key="1">
    <source>
        <dbReference type="ARBA" id="ARBA00002396"/>
    </source>
</evidence>
<dbReference type="GO" id="GO:1990904">
    <property type="term" value="C:ribonucleoprotein complex"/>
    <property type="evidence" value="ECO:0007669"/>
    <property type="project" value="UniProtKB-KW"/>
</dbReference>
<evidence type="ECO:0000256" key="3">
    <source>
        <dbReference type="ARBA" id="ARBA00011458"/>
    </source>
</evidence>
<proteinExistence type="inferred from homology"/>
<dbReference type="Proteomes" id="UP001314263">
    <property type="component" value="Unassembled WGS sequence"/>
</dbReference>
<evidence type="ECO:0000256" key="5">
    <source>
        <dbReference type="ARBA" id="ARBA00023274"/>
    </source>
</evidence>
<dbReference type="PANTHER" id="PTHR35108:SF1">
    <property type="entry name" value="OS04G0461100 PROTEIN"/>
    <property type="match status" value="1"/>
</dbReference>
<dbReference type="NCBIfam" id="NF002740">
    <property type="entry name" value="PRK02724.1"/>
    <property type="match status" value="1"/>
</dbReference>
<evidence type="ECO:0000256" key="2">
    <source>
        <dbReference type="ARBA" id="ARBA00008561"/>
    </source>
</evidence>
<dbReference type="GO" id="GO:0003735">
    <property type="term" value="F:structural constituent of ribosome"/>
    <property type="evidence" value="ECO:0007669"/>
    <property type="project" value="InterPro"/>
</dbReference>
<dbReference type="GO" id="GO:0006412">
    <property type="term" value="P:translation"/>
    <property type="evidence" value="ECO:0007669"/>
    <property type="project" value="InterPro"/>
</dbReference>
<keyword evidence="4" id="KW-0689">Ribosomal protein</keyword>
<comment type="subunit">
    <text evidence="3">Part of the 30S ribosomal subunit.</text>
</comment>